<comment type="subcellular location">
    <subcellularLocation>
        <location evidence="1 6">Secreted</location>
        <location evidence="1 6">Cell wall</location>
    </subcellularLocation>
</comment>
<evidence type="ECO:0000256" key="1">
    <source>
        <dbReference type="ARBA" id="ARBA00004191"/>
    </source>
</evidence>
<dbReference type="InterPro" id="IPR001338">
    <property type="entry name" value="Class_I_Hydrophobin"/>
</dbReference>
<evidence type="ECO:0000256" key="6">
    <source>
        <dbReference type="RuleBase" id="RU365009"/>
    </source>
</evidence>
<dbReference type="STRING" id="1077348.A0A2G8S1A4"/>
<protein>
    <recommendedName>
        <fullName evidence="6">Hydrophobin</fullName>
    </recommendedName>
</protein>
<comment type="similarity">
    <text evidence="2 6">Belongs to the fungal hydrophobin family.</text>
</comment>
<name>A0A2G8S1A4_9APHY</name>
<accession>A0A2G8S1A4</accession>
<dbReference type="Pfam" id="PF01185">
    <property type="entry name" value="Hydrophobin"/>
    <property type="match status" value="1"/>
</dbReference>
<proteinExistence type="inferred from homology"/>
<evidence type="ECO:0000256" key="2">
    <source>
        <dbReference type="ARBA" id="ARBA00010446"/>
    </source>
</evidence>
<evidence type="ECO:0000313" key="7">
    <source>
        <dbReference type="EMBL" id="PIL27541.1"/>
    </source>
</evidence>
<gene>
    <name evidence="7" type="ORF">GSI_10692</name>
</gene>
<keyword evidence="4 6" id="KW-0964">Secreted</keyword>
<keyword evidence="3 6" id="KW-0134">Cell wall</keyword>
<feature type="chain" id="PRO_5013985004" description="Hydrophobin" evidence="6">
    <location>
        <begin position="22"/>
        <end position="122"/>
    </location>
</feature>
<dbReference type="CDD" id="cd23507">
    <property type="entry name" value="hydrophobin_I"/>
    <property type="match status" value="1"/>
</dbReference>
<evidence type="ECO:0000256" key="3">
    <source>
        <dbReference type="ARBA" id="ARBA00022512"/>
    </source>
</evidence>
<dbReference type="GO" id="GO:0005199">
    <property type="term" value="F:structural constituent of cell wall"/>
    <property type="evidence" value="ECO:0007669"/>
    <property type="project" value="InterPro"/>
</dbReference>
<feature type="signal peptide" evidence="6">
    <location>
        <begin position="1"/>
        <end position="21"/>
    </location>
</feature>
<organism evidence="7 8">
    <name type="scientific">Ganoderma sinense ZZ0214-1</name>
    <dbReference type="NCBI Taxonomy" id="1077348"/>
    <lineage>
        <taxon>Eukaryota</taxon>
        <taxon>Fungi</taxon>
        <taxon>Dikarya</taxon>
        <taxon>Basidiomycota</taxon>
        <taxon>Agaricomycotina</taxon>
        <taxon>Agaricomycetes</taxon>
        <taxon>Polyporales</taxon>
        <taxon>Polyporaceae</taxon>
        <taxon>Ganoderma</taxon>
    </lineage>
</organism>
<sequence length="122" mass="11709">MLARSIVAVSAVLSLPILATAASLAGIADQLGSTDASSGTCTTGTLNCCQAVGKPTDSSVDTLLGPLLGVILHGVTAVVGVSCTPITAVGVGLSNTCQAQPACCPNNASGNLVSVGCVPVSL</sequence>
<keyword evidence="8" id="KW-1185">Reference proteome</keyword>
<dbReference type="Proteomes" id="UP000230002">
    <property type="component" value="Unassembled WGS sequence"/>
</dbReference>
<dbReference type="AlphaFoldDB" id="A0A2G8S1A4"/>
<dbReference type="GO" id="GO:0009277">
    <property type="term" value="C:fungal-type cell wall"/>
    <property type="evidence" value="ECO:0007669"/>
    <property type="project" value="InterPro"/>
</dbReference>
<evidence type="ECO:0000313" key="8">
    <source>
        <dbReference type="Proteomes" id="UP000230002"/>
    </source>
</evidence>
<evidence type="ECO:0000256" key="4">
    <source>
        <dbReference type="ARBA" id="ARBA00022525"/>
    </source>
</evidence>
<dbReference type="EMBL" id="AYKW01000034">
    <property type="protein sequence ID" value="PIL27541.1"/>
    <property type="molecule type" value="Genomic_DNA"/>
</dbReference>
<keyword evidence="6" id="KW-0732">Signal</keyword>
<evidence type="ECO:0000256" key="5">
    <source>
        <dbReference type="ARBA" id="ARBA00023157"/>
    </source>
</evidence>
<reference evidence="7 8" key="1">
    <citation type="journal article" date="2015" name="Sci. Rep.">
        <title>Chromosome-level genome map provides insights into diverse defense mechanisms in the medicinal fungus Ganoderma sinense.</title>
        <authorList>
            <person name="Zhu Y."/>
            <person name="Xu J."/>
            <person name="Sun C."/>
            <person name="Zhou S."/>
            <person name="Xu H."/>
            <person name="Nelson D.R."/>
            <person name="Qian J."/>
            <person name="Song J."/>
            <person name="Luo H."/>
            <person name="Xiang L."/>
            <person name="Li Y."/>
            <person name="Xu Z."/>
            <person name="Ji A."/>
            <person name="Wang L."/>
            <person name="Lu S."/>
            <person name="Hayward A."/>
            <person name="Sun W."/>
            <person name="Li X."/>
            <person name="Schwartz D.C."/>
            <person name="Wang Y."/>
            <person name="Chen S."/>
        </authorList>
    </citation>
    <scope>NUCLEOTIDE SEQUENCE [LARGE SCALE GENOMIC DNA]</scope>
    <source>
        <strain evidence="7 8">ZZ0214-1</strain>
    </source>
</reference>
<dbReference type="SMART" id="SM00075">
    <property type="entry name" value="HYDRO"/>
    <property type="match status" value="1"/>
</dbReference>
<dbReference type="OrthoDB" id="4225815at2759"/>
<comment type="caution">
    <text evidence="7">The sequence shown here is derived from an EMBL/GenBank/DDBJ whole genome shotgun (WGS) entry which is preliminary data.</text>
</comment>
<keyword evidence="5 6" id="KW-1015">Disulfide bond</keyword>